<keyword evidence="3" id="KW-0472">Membrane</keyword>
<evidence type="ECO:0000256" key="1">
    <source>
        <dbReference type="ARBA" id="ARBA00023125"/>
    </source>
</evidence>
<dbReference type="InterPro" id="IPR016032">
    <property type="entry name" value="Sig_transdc_resp-reg_C-effctor"/>
</dbReference>
<name>A0A432VUE8_9GAMM</name>
<feature type="transmembrane region" description="Helical" evidence="3">
    <location>
        <begin position="275"/>
        <end position="301"/>
    </location>
</feature>
<dbReference type="Proteomes" id="UP000288212">
    <property type="component" value="Unassembled WGS sequence"/>
</dbReference>
<proteinExistence type="predicted"/>
<reference evidence="5 6" key="1">
    <citation type="journal article" date="2011" name="Front. Microbiol.">
        <title>Genomic signatures of strain selection and enhancement in Bacillus atrophaeus var. globigii, a historical biowarfare simulant.</title>
        <authorList>
            <person name="Gibbons H.S."/>
            <person name="Broomall S.M."/>
            <person name="McNew L.A."/>
            <person name="Daligault H."/>
            <person name="Chapman C."/>
            <person name="Bruce D."/>
            <person name="Karavis M."/>
            <person name="Krepps M."/>
            <person name="McGregor P.A."/>
            <person name="Hong C."/>
            <person name="Park K.H."/>
            <person name="Akmal A."/>
            <person name="Feldman A."/>
            <person name="Lin J.S."/>
            <person name="Chang W.E."/>
            <person name="Higgs B.W."/>
            <person name="Demirev P."/>
            <person name="Lindquist J."/>
            <person name="Liem A."/>
            <person name="Fochler E."/>
            <person name="Read T.D."/>
            <person name="Tapia R."/>
            <person name="Johnson S."/>
            <person name="Bishop-Lilly K.A."/>
            <person name="Detter C."/>
            <person name="Han C."/>
            <person name="Sozhamannan S."/>
            <person name="Rosenzweig C.N."/>
            <person name="Skowronski E.W."/>
        </authorList>
    </citation>
    <scope>NUCLEOTIDE SEQUENCE [LARGE SCALE GENOMIC DNA]</scope>
    <source>
        <strain evidence="5 6">AK5</strain>
    </source>
</reference>
<evidence type="ECO:0000313" key="5">
    <source>
        <dbReference type="EMBL" id="RUO20154.1"/>
    </source>
</evidence>
<evidence type="ECO:0000256" key="3">
    <source>
        <dbReference type="SAM" id="Phobius"/>
    </source>
</evidence>
<evidence type="ECO:0000313" key="6">
    <source>
        <dbReference type="Proteomes" id="UP000288212"/>
    </source>
</evidence>
<dbReference type="SUPFAM" id="SSF46894">
    <property type="entry name" value="C-terminal effector domain of the bipartite response regulators"/>
    <property type="match status" value="1"/>
</dbReference>
<keyword evidence="3" id="KW-1133">Transmembrane helix</keyword>
<dbReference type="RefSeq" id="WP_126792128.1">
    <property type="nucleotide sequence ID" value="NZ_PIPI01000003.1"/>
</dbReference>
<organism evidence="5 6">
    <name type="scientific">Aliidiomarina haloalkalitolerans</name>
    <dbReference type="NCBI Taxonomy" id="859059"/>
    <lineage>
        <taxon>Bacteria</taxon>
        <taxon>Pseudomonadati</taxon>
        <taxon>Pseudomonadota</taxon>
        <taxon>Gammaproteobacteria</taxon>
        <taxon>Alteromonadales</taxon>
        <taxon>Idiomarinaceae</taxon>
        <taxon>Aliidiomarina</taxon>
    </lineage>
</organism>
<keyword evidence="3" id="KW-0812">Transmembrane</keyword>
<evidence type="ECO:0000259" key="4">
    <source>
        <dbReference type="PROSITE" id="PS51755"/>
    </source>
</evidence>
<evidence type="ECO:0000256" key="2">
    <source>
        <dbReference type="PROSITE-ProRule" id="PRU01091"/>
    </source>
</evidence>
<dbReference type="AlphaFoldDB" id="A0A432VUE8"/>
<dbReference type="InterPro" id="IPR036388">
    <property type="entry name" value="WH-like_DNA-bd_sf"/>
</dbReference>
<dbReference type="OrthoDB" id="6307429at2"/>
<dbReference type="SMART" id="SM00862">
    <property type="entry name" value="Trans_reg_C"/>
    <property type="match status" value="1"/>
</dbReference>
<feature type="transmembrane region" description="Helical" evidence="3">
    <location>
        <begin position="135"/>
        <end position="160"/>
    </location>
</feature>
<feature type="transmembrane region" description="Helical" evidence="3">
    <location>
        <begin position="172"/>
        <end position="202"/>
    </location>
</feature>
<dbReference type="Gene3D" id="1.10.10.10">
    <property type="entry name" value="Winged helix-like DNA-binding domain superfamily/Winged helix DNA-binding domain"/>
    <property type="match status" value="1"/>
</dbReference>
<feature type="transmembrane region" description="Helical" evidence="3">
    <location>
        <begin position="321"/>
        <end position="345"/>
    </location>
</feature>
<dbReference type="EMBL" id="PIPI01000003">
    <property type="protein sequence ID" value="RUO20154.1"/>
    <property type="molecule type" value="Genomic_DNA"/>
</dbReference>
<dbReference type="InterPro" id="IPR001867">
    <property type="entry name" value="OmpR/PhoB-type_DNA-bd"/>
</dbReference>
<feature type="DNA-binding region" description="OmpR/PhoB-type" evidence="2">
    <location>
        <begin position="3"/>
        <end position="101"/>
    </location>
</feature>
<gene>
    <name evidence="5" type="ORF">CWE06_05890</name>
</gene>
<dbReference type="PROSITE" id="PS51755">
    <property type="entry name" value="OMPR_PHOB"/>
    <property type="match status" value="1"/>
</dbReference>
<dbReference type="GO" id="GO:0000160">
    <property type="term" value="P:phosphorelay signal transduction system"/>
    <property type="evidence" value="ECO:0007669"/>
    <property type="project" value="InterPro"/>
</dbReference>
<feature type="transmembrane region" description="Helical" evidence="3">
    <location>
        <begin position="249"/>
        <end position="268"/>
    </location>
</feature>
<dbReference type="Pfam" id="PF00486">
    <property type="entry name" value="Trans_reg_C"/>
    <property type="match status" value="1"/>
</dbReference>
<comment type="caution">
    <text evidence="5">The sequence shown here is derived from an EMBL/GenBank/DDBJ whole genome shotgun (WGS) entry which is preliminary data.</text>
</comment>
<feature type="domain" description="OmpR/PhoB-type" evidence="4">
    <location>
        <begin position="3"/>
        <end position="101"/>
    </location>
</feature>
<keyword evidence="6" id="KW-1185">Reference proteome</keyword>
<protein>
    <submittedName>
        <fullName evidence="5">Transcriptional regulator</fullName>
    </submittedName>
</protein>
<feature type="transmembrane region" description="Helical" evidence="3">
    <location>
        <begin position="214"/>
        <end position="234"/>
    </location>
</feature>
<dbReference type="GO" id="GO:0003677">
    <property type="term" value="F:DNA binding"/>
    <property type="evidence" value="ECO:0007669"/>
    <property type="project" value="UniProtKB-UniRule"/>
</dbReference>
<dbReference type="CDD" id="cd00383">
    <property type="entry name" value="trans_reg_C"/>
    <property type="match status" value="1"/>
</dbReference>
<dbReference type="GO" id="GO:0006355">
    <property type="term" value="P:regulation of DNA-templated transcription"/>
    <property type="evidence" value="ECO:0007669"/>
    <property type="project" value="InterPro"/>
</dbReference>
<sequence>MNEPVIQFADFTMHPGERLLYKQSQPVELTSRYFDALLLLVRQPGTLISKERFMREVWAGIPVTDEALTQCIRTLRKVLGDSARNSQFIETVPKHGYRFIATVRTNVATESTNFNTINEKIVSTNIHPFIRIATLGGYGTLGAGIAGLVGGTLLAALTLAHPELTQFGAASIMFVMIAITLLVALLGGAGVAFGLAVGEVFAEKHLPAGRRFPFVVLTSAFGGLFVGAFVKLVAIDTFNLLLGASPGDITGAVVGFILGGAVGLSYALTRLASPLRLVLVSLFIGGLLGALTVASGGNLLAGSLNLVAVHVPASQLPNPFVSAQFELFSAVVEGALFVAAVVFSLRQLKYFR</sequence>
<keyword evidence="1 2" id="KW-0238">DNA-binding</keyword>
<accession>A0A432VUE8</accession>